<name>A0A934KPQ7_9BACT</name>
<reference evidence="2 3" key="1">
    <citation type="submission" date="2020-10" db="EMBL/GenBank/DDBJ databases">
        <title>Ca. Dormibacterota MAGs.</title>
        <authorList>
            <person name="Montgomery K."/>
        </authorList>
    </citation>
    <scope>NUCLEOTIDE SEQUENCE [LARGE SCALE GENOMIC DNA]</scope>
    <source>
        <strain evidence="2">Mitchell_Peninsula_5</strain>
    </source>
</reference>
<proteinExistence type="predicted"/>
<feature type="transmembrane region" description="Helical" evidence="1">
    <location>
        <begin position="21"/>
        <end position="44"/>
    </location>
</feature>
<feature type="transmembrane region" description="Helical" evidence="1">
    <location>
        <begin position="273"/>
        <end position="292"/>
    </location>
</feature>
<keyword evidence="1" id="KW-1133">Transmembrane helix</keyword>
<evidence type="ECO:0000313" key="3">
    <source>
        <dbReference type="Proteomes" id="UP000614410"/>
    </source>
</evidence>
<protein>
    <submittedName>
        <fullName evidence="2">Uncharacterized protein</fullName>
    </submittedName>
</protein>
<comment type="caution">
    <text evidence="2">The sequence shown here is derived from an EMBL/GenBank/DDBJ whole genome shotgun (WGS) entry which is preliminary data.</text>
</comment>
<organism evidence="2 3">
    <name type="scientific">Candidatus Amunia macphersoniae</name>
    <dbReference type="NCBI Taxonomy" id="3127014"/>
    <lineage>
        <taxon>Bacteria</taxon>
        <taxon>Bacillati</taxon>
        <taxon>Candidatus Dormiibacterota</taxon>
        <taxon>Candidatus Dormibacteria</taxon>
        <taxon>Candidatus Aeolococcales</taxon>
        <taxon>Candidatus Aeolococcaceae</taxon>
        <taxon>Candidatus Amunia</taxon>
    </lineage>
</organism>
<gene>
    <name evidence="2" type="ORF">JF887_05945</name>
</gene>
<evidence type="ECO:0000313" key="2">
    <source>
        <dbReference type="EMBL" id="MBJ7608957.1"/>
    </source>
</evidence>
<keyword evidence="1" id="KW-0472">Membrane</keyword>
<dbReference type="AlphaFoldDB" id="A0A934KPQ7"/>
<dbReference type="EMBL" id="JAEKNN010000026">
    <property type="protein sequence ID" value="MBJ7608957.1"/>
    <property type="molecule type" value="Genomic_DNA"/>
</dbReference>
<evidence type="ECO:0000256" key="1">
    <source>
        <dbReference type="SAM" id="Phobius"/>
    </source>
</evidence>
<sequence length="321" mass="34575">MRRGPRTSGLDPGRFRTIRYDLLKEVSVAMGVISVLVIGLAAVLSSPDVQPDTIQRWSQDNPVDFVTTATNELAGASVSAGYGPPYNSGTGSIQSLGPLSPQKWAGVHQNVDPVNQFVLEPLRKAAAGNATLGTALTTFDAAGSDRQTAWLTAYTNALAKATPKDDGTVAVAAGDYGPVASMMNSLLAVARGGALDGLLLSGAGTFYQTDYTGPLLFLGDGTHLSGLAQDQHLTGNQWGVMNETGRYPGQAWLWLFQMWYQIPPYNTSTSVDLLVVLTMAVLSLALIFVPFIPGLRDIPRWIPIHRLIWRRFYAEQTARRP</sequence>
<accession>A0A934KPQ7</accession>
<dbReference type="Proteomes" id="UP000614410">
    <property type="component" value="Unassembled WGS sequence"/>
</dbReference>
<keyword evidence="1" id="KW-0812">Transmembrane</keyword>